<evidence type="ECO:0000256" key="1">
    <source>
        <dbReference type="SAM" id="SignalP"/>
    </source>
</evidence>
<accession>A0A1G8K8J3</accession>
<evidence type="ECO:0000313" key="2">
    <source>
        <dbReference type="EMBL" id="SDI39723.1"/>
    </source>
</evidence>
<dbReference type="EMBL" id="FNCY01000018">
    <property type="protein sequence ID" value="SDI39723.1"/>
    <property type="molecule type" value="Genomic_DNA"/>
</dbReference>
<name>A0A1G8K8J3_9RHOO</name>
<proteinExistence type="predicted"/>
<dbReference type="AlphaFoldDB" id="A0A1G8K8J3"/>
<evidence type="ECO:0000313" key="3">
    <source>
        <dbReference type="Proteomes" id="UP000198607"/>
    </source>
</evidence>
<evidence type="ECO:0008006" key="4">
    <source>
        <dbReference type="Google" id="ProtNLM"/>
    </source>
</evidence>
<keyword evidence="1" id="KW-0732">Signal</keyword>
<dbReference type="STRING" id="83767.SAMN05660652_03345"/>
<dbReference type="Proteomes" id="UP000198607">
    <property type="component" value="Unassembled WGS sequence"/>
</dbReference>
<feature type="signal peptide" evidence="1">
    <location>
        <begin position="1"/>
        <end position="29"/>
    </location>
</feature>
<sequence>MQRKSVLTVRHLVRGLAALALMASGVAMATDPEIMLHENDTAEKGELVASLHSNYTVRGIKATDDGTWPEQRQTNLMAEFATGLGPGWEVGIHLPIRRAGIDSESSRSGAWGASGVMLRIKHVTKLENGFFYGFNNEYDTFARRFDSAPRGLEFRGIVGRETDNYRMTLNPVLARGLGGDEESSKYEFRLDAKVVRKISESMALGMETYTRWGKLGDLHPGSRDRVFYLVGEFELPGESSLHVGIGHGDRDAPEKAVIKAVWSTAF</sequence>
<protein>
    <recommendedName>
        <fullName evidence="4">MetA-pathway of phenol degradation</fullName>
    </recommendedName>
</protein>
<keyword evidence="3" id="KW-1185">Reference proteome</keyword>
<organism evidence="2 3">
    <name type="scientific">Propionivibrio dicarboxylicus</name>
    <dbReference type="NCBI Taxonomy" id="83767"/>
    <lineage>
        <taxon>Bacteria</taxon>
        <taxon>Pseudomonadati</taxon>
        <taxon>Pseudomonadota</taxon>
        <taxon>Betaproteobacteria</taxon>
        <taxon>Rhodocyclales</taxon>
        <taxon>Rhodocyclaceae</taxon>
        <taxon>Propionivibrio</taxon>
    </lineage>
</organism>
<reference evidence="2 3" key="1">
    <citation type="submission" date="2016-10" db="EMBL/GenBank/DDBJ databases">
        <authorList>
            <person name="de Groot N.N."/>
        </authorList>
    </citation>
    <scope>NUCLEOTIDE SEQUENCE [LARGE SCALE GENOMIC DNA]</scope>
    <source>
        <strain evidence="2 3">DSM 5885</strain>
    </source>
</reference>
<gene>
    <name evidence="2" type="ORF">SAMN05660652_03345</name>
</gene>
<feature type="chain" id="PRO_5011574802" description="MetA-pathway of phenol degradation" evidence="1">
    <location>
        <begin position="30"/>
        <end position="266"/>
    </location>
</feature>